<reference evidence="2" key="1">
    <citation type="submission" date="2022-06" db="EMBL/GenBank/DDBJ databases">
        <title>Ornithinimicrobium JY.X270.</title>
        <authorList>
            <person name="Huang Y."/>
        </authorList>
    </citation>
    <scope>NUCLEOTIDE SEQUENCE</scope>
    <source>
        <strain evidence="2">JY.X270</strain>
    </source>
</reference>
<evidence type="ECO:0000313" key="2">
    <source>
        <dbReference type="EMBL" id="USQ76324.1"/>
    </source>
</evidence>
<keyword evidence="3" id="KW-1185">Reference proteome</keyword>
<sequence>MTAGSQGAGRAAERPRVVLLTRWFDAVPSERPWTGADTLEVVLWAGEAPGRRTRWWARGGLVGGAGARPQSGTASGASTARGALLRTAGARAKSSVAARRRGVDPGWLWALKSDRALAGDVRGSELLLVLDAETGAALQAAPDLARGVPVLGADLGPAVLATLEHWEQAVSDLEAALGADADDVFPVLETLAETVGTMVAVPELLSRDLVARTEVVTRKVPTLLPAGISAAVVETVLVPLVNRAAPQVADLFASPAASAALVSGSRVPDEAELEHAVRASFRAADEAADIGARHRAVARAHDGLSLLLHRSRHAALDGSPIAGDAASFLEPFTTSRVAGVLRGAGPVGGPAAAESEPTSDGRPRVLILPGSYGAFHQDMVDSLGSTAEVSAPDLPRQVQLLRQRRPSPDDLELLTGLRRGHIDIAEGLWRNDPVRTRRLRTGLRGLQTLWQLMSAADVVVSDWVDAGAMWASQVRPPGVRLVLRAHSLDLLDPWLHLVDWRTVDEVMVSNDGMMSIYRELTAGTGAPEGMTVRPHRPDLPDWHRPRDPSTRFTIGMVGWGRAPKDPAWALDLLERDERRRLVLIGAPPGVEPYAATRTYFEQVLARMEQPHLRERITVVGPTSDVAGELAQVGIILSSSIREGWHLGLIEGAASGAVPVVRDWPLVARRGGARSLFPAEWVVADLDEADARLTALADPEHWQAAADRARREVLELFAAEPAAQTYRDAILGTVGR</sequence>
<gene>
    <name evidence="2" type="ORF">NF557_17335</name>
</gene>
<feature type="region of interest" description="Disordered" evidence="1">
    <location>
        <begin position="525"/>
        <end position="545"/>
    </location>
</feature>
<dbReference type="SUPFAM" id="SSF53756">
    <property type="entry name" value="UDP-Glycosyltransferase/glycogen phosphorylase"/>
    <property type="match status" value="1"/>
</dbReference>
<dbReference type="Gene3D" id="3.40.50.2000">
    <property type="entry name" value="Glycogen Phosphorylase B"/>
    <property type="match status" value="1"/>
</dbReference>
<dbReference type="RefSeq" id="WP_252621019.1">
    <property type="nucleotide sequence ID" value="NZ_CP099490.1"/>
</dbReference>
<organism evidence="2 3">
    <name type="scientific">Ornithinimicrobium cryptoxanthini</name>
    <dbReference type="NCBI Taxonomy" id="2934161"/>
    <lineage>
        <taxon>Bacteria</taxon>
        <taxon>Bacillati</taxon>
        <taxon>Actinomycetota</taxon>
        <taxon>Actinomycetes</taxon>
        <taxon>Micrococcales</taxon>
        <taxon>Ornithinimicrobiaceae</taxon>
        <taxon>Ornithinimicrobium</taxon>
    </lineage>
</organism>
<evidence type="ECO:0008006" key="4">
    <source>
        <dbReference type="Google" id="ProtNLM"/>
    </source>
</evidence>
<evidence type="ECO:0000256" key="1">
    <source>
        <dbReference type="SAM" id="MobiDB-lite"/>
    </source>
</evidence>
<accession>A0ABY4YI92</accession>
<evidence type="ECO:0000313" key="3">
    <source>
        <dbReference type="Proteomes" id="UP001056535"/>
    </source>
</evidence>
<dbReference type="Proteomes" id="UP001056535">
    <property type="component" value="Chromosome"/>
</dbReference>
<name>A0ABY4YI92_9MICO</name>
<proteinExistence type="predicted"/>
<protein>
    <recommendedName>
        <fullName evidence="4">Glycosyltransferase involved in cell wall biosynthesis</fullName>
    </recommendedName>
</protein>
<feature type="compositionally biased region" description="Basic and acidic residues" evidence="1">
    <location>
        <begin position="535"/>
        <end position="545"/>
    </location>
</feature>
<dbReference type="EMBL" id="CP099490">
    <property type="protein sequence ID" value="USQ76324.1"/>
    <property type="molecule type" value="Genomic_DNA"/>
</dbReference>